<organism evidence="1 2">
    <name type="scientific">Emiliania huxleyi (strain CCMP1516)</name>
    <dbReference type="NCBI Taxonomy" id="280463"/>
    <lineage>
        <taxon>Eukaryota</taxon>
        <taxon>Haptista</taxon>
        <taxon>Haptophyta</taxon>
        <taxon>Prymnesiophyceae</taxon>
        <taxon>Isochrysidales</taxon>
        <taxon>Noelaerhabdaceae</taxon>
        <taxon>Emiliania</taxon>
    </lineage>
</organism>
<dbReference type="EnsemblProtists" id="EOD06873">
    <property type="protein sequence ID" value="EOD06873"/>
    <property type="gene ID" value="EMIHUDRAFT_249628"/>
</dbReference>
<evidence type="ECO:0000313" key="2">
    <source>
        <dbReference type="Proteomes" id="UP000013827"/>
    </source>
</evidence>
<dbReference type="GO" id="GO:0016413">
    <property type="term" value="F:O-acetyltransferase activity"/>
    <property type="evidence" value="ECO:0007669"/>
    <property type="project" value="InterPro"/>
</dbReference>
<protein>
    <submittedName>
        <fullName evidence="1">Uncharacterized protein</fullName>
    </submittedName>
</protein>
<proteinExistence type="predicted"/>
<keyword evidence="2" id="KW-1185">Reference proteome</keyword>
<dbReference type="PANTHER" id="PTHR32285">
    <property type="entry name" value="PROTEIN TRICHOME BIREFRINGENCE-LIKE 9-RELATED"/>
    <property type="match status" value="1"/>
</dbReference>
<sequence>MSAAALRLRNARFRRRGNKTANQTATTKRRPRCTFVQTGGALLAFKSYWHACGEARRARADFEPRSCELPRFDPAAFLEALRGRRMVFARQHFIWIACLLRNHWAQNDGVRASVPANATNNNGGFRVRGRRVVQLVGSAQMRDYVVRRRHAAAADTAADAERLAPLTSASVALGGGGQLDYAGTVYYENFDARGHDIVVVSHREAQVVSPASLNRSLQHQAAAWSESRWQSLNKTVIFREYSSQHFSCGRSFPVRAAKPEVGTVALADTECTGEYHGPSEVEAGSVPGPGRAPCLAEVRRHPAVGAERRLLLRPPGAREGSGGGFAYLPVFDAARKAGHLHVGTPDRSATPGTLDCTHWCPESMMHLWARMVLAALGESAGLGNGERYRQRAVPAPRTF</sequence>
<dbReference type="AlphaFoldDB" id="A0A0D3I6I8"/>
<dbReference type="HOGENOM" id="CLU_691580_0_0_1"/>
<reference evidence="2" key="1">
    <citation type="journal article" date="2013" name="Nature">
        <title>Pan genome of the phytoplankton Emiliania underpins its global distribution.</title>
        <authorList>
            <person name="Read B.A."/>
            <person name="Kegel J."/>
            <person name="Klute M.J."/>
            <person name="Kuo A."/>
            <person name="Lefebvre S.C."/>
            <person name="Maumus F."/>
            <person name="Mayer C."/>
            <person name="Miller J."/>
            <person name="Monier A."/>
            <person name="Salamov A."/>
            <person name="Young J."/>
            <person name="Aguilar M."/>
            <person name="Claverie J.M."/>
            <person name="Frickenhaus S."/>
            <person name="Gonzalez K."/>
            <person name="Herman E.K."/>
            <person name="Lin Y.C."/>
            <person name="Napier J."/>
            <person name="Ogata H."/>
            <person name="Sarno A.F."/>
            <person name="Shmutz J."/>
            <person name="Schroeder D."/>
            <person name="de Vargas C."/>
            <person name="Verret F."/>
            <person name="von Dassow P."/>
            <person name="Valentin K."/>
            <person name="Van de Peer Y."/>
            <person name="Wheeler G."/>
            <person name="Dacks J.B."/>
            <person name="Delwiche C.F."/>
            <person name="Dyhrman S.T."/>
            <person name="Glockner G."/>
            <person name="John U."/>
            <person name="Richards T."/>
            <person name="Worden A.Z."/>
            <person name="Zhang X."/>
            <person name="Grigoriev I.V."/>
            <person name="Allen A.E."/>
            <person name="Bidle K."/>
            <person name="Borodovsky M."/>
            <person name="Bowler C."/>
            <person name="Brownlee C."/>
            <person name="Cock J.M."/>
            <person name="Elias M."/>
            <person name="Gladyshev V.N."/>
            <person name="Groth M."/>
            <person name="Guda C."/>
            <person name="Hadaegh A."/>
            <person name="Iglesias-Rodriguez M.D."/>
            <person name="Jenkins J."/>
            <person name="Jones B.M."/>
            <person name="Lawson T."/>
            <person name="Leese F."/>
            <person name="Lindquist E."/>
            <person name="Lobanov A."/>
            <person name="Lomsadze A."/>
            <person name="Malik S.B."/>
            <person name="Marsh M.E."/>
            <person name="Mackinder L."/>
            <person name="Mock T."/>
            <person name="Mueller-Roeber B."/>
            <person name="Pagarete A."/>
            <person name="Parker M."/>
            <person name="Probert I."/>
            <person name="Quesneville H."/>
            <person name="Raines C."/>
            <person name="Rensing S.A."/>
            <person name="Riano-Pachon D.M."/>
            <person name="Richier S."/>
            <person name="Rokitta S."/>
            <person name="Shiraiwa Y."/>
            <person name="Soanes D.M."/>
            <person name="van der Giezen M."/>
            <person name="Wahlund T.M."/>
            <person name="Williams B."/>
            <person name="Wilson W."/>
            <person name="Wolfe G."/>
            <person name="Wurch L.L."/>
        </authorList>
    </citation>
    <scope>NUCLEOTIDE SEQUENCE</scope>
</reference>
<dbReference type="KEGG" id="ehx:EMIHUDRAFT_249628"/>
<dbReference type="PaxDb" id="2903-EOD06873"/>
<name>A0A0D3I6I8_EMIH1</name>
<reference evidence="1" key="2">
    <citation type="submission" date="2024-10" db="UniProtKB">
        <authorList>
            <consortium name="EnsemblProtists"/>
        </authorList>
    </citation>
    <scope>IDENTIFICATION</scope>
</reference>
<dbReference type="RefSeq" id="XP_005759302.1">
    <property type="nucleotide sequence ID" value="XM_005759245.1"/>
</dbReference>
<accession>A0A0D3I6I8</accession>
<dbReference type="PANTHER" id="PTHR32285:SF48">
    <property type="entry name" value="PROTEIN TRICHOME BIREFRINGENCE-LIKE 19"/>
    <property type="match status" value="1"/>
</dbReference>
<dbReference type="InterPro" id="IPR029962">
    <property type="entry name" value="TBL"/>
</dbReference>
<dbReference type="Proteomes" id="UP000013827">
    <property type="component" value="Unassembled WGS sequence"/>
</dbReference>
<evidence type="ECO:0000313" key="1">
    <source>
        <dbReference type="EnsemblProtists" id="EOD06873"/>
    </source>
</evidence>
<dbReference type="GeneID" id="17253022"/>